<gene>
    <name evidence="1" type="ORF">LCGC14_1774270</name>
</gene>
<name>A0A0F9GXG0_9ZZZZ</name>
<comment type="caution">
    <text evidence="1">The sequence shown here is derived from an EMBL/GenBank/DDBJ whole genome shotgun (WGS) entry which is preliminary data.</text>
</comment>
<sequence length="922" mass="99654">GPYNRLLSFLPNGCTAEAGPVTASLEGSYTKVITVTGGAGTLGIEIDAIDYTETYAASPDATAAAWVVTHQATLLALGVFCEDTGAAEITLSSQATYTIVDTSVGGMAWDPSVDTTWFSNGLIGGGDYYDGNEYSTIYLLGADAEVVDLTTQDETLDPDRNIQLFRLSGYPDELRRMGYWENANETYPAGDDWKIYDVVDGVGVDTGASLAGSNVRHHRFPQHGVYGSDIKQVFQGTSASNDYQVQGFQLTNIKIPDELANKVKGFKIYYAERTYRNRTIIDSGLMLAAVVNEGEVVTNNRASDIATENLLSRQYMVCHPFKAMTERTNLAAVSYVKAVANVNPAALTDNRAGITIYSDPNGEVAAGLHTDGEPLVRTVKGRFYILPFIDELGIAGGGFDESLHKNGHGELKALFQTDDDMPEISVGAATTLNNYLMNLCIYKTDLYLSFMHQPLVWTGYWQENLEDLSSGPAGRQHAVNATPEIYGGDTFIGWQTHKVHAERFTKIVTVTDPSGSGTLGIDIDEGAGLIAYDEAWNTDADTTALLWVATHQAALAALQNPITANKSGTDEITLICNMPFTAVDGGVTMTATFTGSDGIASKFLNLTGGSGVLGIKIGDTIYTEPWNTNQATTAINWVATHVAALAAADNPIIATVAGLGIIKLASGISFKVEDKGGSPNLSFIIQEFLPTNFIDLPRNRGELIKLQAIGQILIPHMERGLLRTRGREQLDTSTISAFIGSGDIFAVSPDEIISTDPGYGGLQDQGASIVTEHGYFFVDRAAGKVFLLTDQLHEISAKGMQNFFEDNLDGGGVLSAAWDPELRRIMITKSGSSTIDFTLSFLPETKTWISHHDYQPLFYVSTLTKLNSYYLAYIHSHSSGNYGKFYETIQEFEISFVENIPLNVSKQVASLVIDTTSVDGVT</sequence>
<reference evidence="1" key="1">
    <citation type="journal article" date="2015" name="Nature">
        <title>Complex archaea that bridge the gap between prokaryotes and eukaryotes.</title>
        <authorList>
            <person name="Spang A."/>
            <person name="Saw J.H."/>
            <person name="Jorgensen S.L."/>
            <person name="Zaremba-Niedzwiedzka K."/>
            <person name="Martijn J."/>
            <person name="Lind A.E."/>
            <person name="van Eijk R."/>
            <person name="Schleper C."/>
            <person name="Guy L."/>
            <person name="Ettema T.J."/>
        </authorList>
    </citation>
    <scope>NUCLEOTIDE SEQUENCE</scope>
</reference>
<dbReference type="AlphaFoldDB" id="A0A0F9GXG0"/>
<proteinExistence type="predicted"/>
<accession>A0A0F9GXG0</accession>
<feature type="non-terminal residue" evidence="1">
    <location>
        <position position="1"/>
    </location>
</feature>
<dbReference type="EMBL" id="LAZR01016677">
    <property type="protein sequence ID" value="KKM03454.1"/>
    <property type="molecule type" value="Genomic_DNA"/>
</dbReference>
<feature type="non-terminal residue" evidence="1">
    <location>
        <position position="922"/>
    </location>
</feature>
<organism evidence="1">
    <name type="scientific">marine sediment metagenome</name>
    <dbReference type="NCBI Taxonomy" id="412755"/>
    <lineage>
        <taxon>unclassified sequences</taxon>
        <taxon>metagenomes</taxon>
        <taxon>ecological metagenomes</taxon>
    </lineage>
</organism>
<protein>
    <submittedName>
        <fullName evidence="1">Uncharacterized protein</fullName>
    </submittedName>
</protein>
<evidence type="ECO:0000313" key="1">
    <source>
        <dbReference type="EMBL" id="KKM03454.1"/>
    </source>
</evidence>